<gene>
    <name evidence="11" type="ORF">METEAL_32960</name>
</gene>
<keyword evidence="3" id="KW-0645">Protease</keyword>
<dbReference type="CDD" id="cd08662">
    <property type="entry name" value="M13"/>
    <property type="match status" value="1"/>
</dbReference>
<dbReference type="GO" id="GO:0046872">
    <property type="term" value="F:metal ion binding"/>
    <property type="evidence" value="ECO:0007669"/>
    <property type="project" value="UniProtKB-KW"/>
</dbReference>
<accession>A0AA48KBA0</accession>
<evidence type="ECO:0000313" key="12">
    <source>
        <dbReference type="Proteomes" id="UP001238179"/>
    </source>
</evidence>
<evidence type="ECO:0000256" key="4">
    <source>
        <dbReference type="ARBA" id="ARBA00022723"/>
    </source>
</evidence>
<dbReference type="GO" id="GO:0016485">
    <property type="term" value="P:protein processing"/>
    <property type="evidence" value="ECO:0007669"/>
    <property type="project" value="TreeGrafter"/>
</dbReference>
<sequence>MQKSGLLAKLVAGSLILAAPVLTGAAPAKAAAAKAGPTYGTFGVDTPGMDKTVKPGDDFGQFVNGNYLKNLVIPADRSSFGMFDKLRDLSQERTRGIVEAAAKAKGAKKGSEEQKVGDFYASFMDEAGIEAKGLAPLKPQMDAIAAIADRAQLAKAMGLAGRQGINTPVGVGPEQDLKDPSIYSVYVGQGGLGLPDRDYYLDTKNPKFAEIRAKYQTHIAAMLRLAGIAEPEAKAKAIYDLEVKIAGSHWTQVESRQIEKLYNPVTREGLDAAYPGLDWTSLLTALGVNGQKQLIIANPSAILGAAKLLGSEPLDTWKAYLAYHTLSDAAPFLPKALVAENFAFNGTVLSGQPEIQPRWKRGADFTTGALGEAVGKLYVAKYFPPEAKAQADALVKNIINAMDKRLANLTWMDAKTKAEARTKLAKFTPKIGYPDKWRDYSSLEIVRGDALGNAERVAEFNYRRKLDKIGKPIDRSEWGMTPMTVNAYANPLWNEIVFPAAILQAPFFDPKADPAVNYGGIGAVIGHEISHHFDDQGRKFDEDGKLADWWTPEDVKRFTALTDKVVKQYAAYEPLKGSHVNGELTLGENMADLAGVTVALDAYHASLGGKPAKVVGGYTGDQRFFLGFGQIWRSRYRDASLLNRLTTDPHTPGFVRPTVVRNLDSWYQAFGVKPGEKLYLAPADRIKVW</sequence>
<dbReference type="SUPFAM" id="SSF55486">
    <property type="entry name" value="Metalloproteases ('zincins'), catalytic domain"/>
    <property type="match status" value="1"/>
</dbReference>
<organism evidence="11 12">
    <name type="scientific">Mesoterricola silvestris</name>
    <dbReference type="NCBI Taxonomy" id="2927979"/>
    <lineage>
        <taxon>Bacteria</taxon>
        <taxon>Pseudomonadati</taxon>
        <taxon>Acidobacteriota</taxon>
        <taxon>Holophagae</taxon>
        <taxon>Holophagales</taxon>
        <taxon>Holophagaceae</taxon>
        <taxon>Mesoterricola</taxon>
    </lineage>
</organism>
<evidence type="ECO:0000313" key="11">
    <source>
        <dbReference type="EMBL" id="BDU74122.1"/>
    </source>
</evidence>
<dbReference type="InterPro" id="IPR024079">
    <property type="entry name" value="MetalloPept_cat_dom_sf"/>
</dbReference>
<feature type="domain" description="Peptidase M13 N-terminal" evidence="10">
    <location>
        <begin position="55"/>
        <end position="434"/>
    </location>
</feature>
<comment type="cofactor">
    <cofactor evidence="1">
        <name>Zn(2+)</name>
        <dbReference type="ChEBI" id="CHEBI:29105"/>
    </cofactor>
</comment>
<dbReference type="Proteomes" id="UP001238179">
    <property type="component" value="Chromosome"/>
</dbReference>
<name>A0AA48KBA0_9BACT</name>
<evidence type="ECO:0000256" key="1">
    <source>
        <dbReference type="ARBA" id="ARBA00001947"/>
    </source>
</evidence>
<feature type="domain" description="Peptidase M13 C-terminal" evidence="9">
    <location>
        <begin position="486"/>
        <end position="685"/>
    </location>
</feature>
<dbReference type="PRINTS" id="PR00786">
    <property type="entry name" value="NEPRILYSIN"/>
</dbReference>
<dbReference type="GO" id="GO:0004222">
    <property type="term" value="F:metalloendopeptidase activity"/>
    <property type="evidence" value="ECO:0007669"/>
    <property type="project" value="InterPro"/>
</dbReference>
<dbReference type="Pfam" id="PF01431">
    <property type="entry name" value="Peptidase_M13"/>
    <property type="match status" value="1"/>
</dbReference>
<dbReference type="InterPro" id="IPR000718">
    <property type="entry name" value="Peptidase_M13"/>
</dbReference>
<dbReference type="InterPro" id="IPR042089">
    <property type="entry name" value="Peptidase_M13_dom_2"/>
</dbReference>
<evidence type="ECO:0000256" key="3">
    <source>
        <dbReference type="ARBA" id="ARBA00022670"/>
    </source>
</evidence>
<dbReference type="Pfam" id="PF05649">
    <property type="entry name" value="Peptidase_M13_N"/>
    <property type="match status" value="1"/>
</dbReference>
<dbReference type="PROSITE" id="PS51885">
    <property type="entry name" value="NEPRILYSIN"/>
    <property type="match status" value="1"/>
</dbReference>
<dbReference type="GO" id="GO:0005886">
    <property type="term" value="C:plasma membrane"/>
    <property type="evidence" value="ECO:0007669"/>
    <property type="project" value="TreeGrafter"/>
</dbReference>
<feature type="chain" id="PRO_5041458313" evidence="8">
    <location>
        <begin position="31"/>
        <end position="689"/>
    </location>
</feature>
<dbReference type="Gene3D" id="3.40.390.10">
    <property type="entry name" value="Collagenase (Catalytic Domain)"/>
    <property type="match status" value="1"/>
</dbReference>
<evidence type="ECO:0000259" key="10">
    <source>
        <dbReference type="Pfam" id="PF05649"/>
    </source>
</evidence>
<keyword evidence="12" id="KW-1185">Reference proteome</keyword>
<dbReference type="InterPro" id="IPR008753">
    <property type="entry name" value="Peptidase_M13_N"/>
</dbReference>
<dbReference type="InterPro" id="IPR018497">
    <property type="entry name" value="Peptidase_M13_C"/>
</dbReference>
<evidence type="ECO:0000256" key="8">
    <source>
        <dbReference type="SAM" id="SignalP"/>
    </source>
</evidence>
<dbReference type="AlphaFoldDB" id="A0AA48KBA0"/>
<keyword evidence="7 11" id="KW-0482">Metalloprotease</keyword>
<comment type="similarity">
    <text evidence="2">Belongs to the peptidase M13 family.</text>
</comment>
<keyword evidence="4" id="KW-0479">Metal-binding</keyword>
<evidence type="ECO:0000256" key="2">
    <source>
        <dbReference type="ARBA" id="ARBA00007357"/>
    </source>
</evidence>
<dbReference type="KEGG" id="msil:METEAL_32960"/>
<keyword evidence="5" id="KW-0378">Hydrolase</keyword>
<reference evidence="12" key="1">
    <citation type="journal article" date="2023" name="Int. J. Syst. Evol. Microbiol.">
        <title>Mesoterricola silvestris gen. nov., sp. nov., Mesoterricola sediminis sp. nov., Geothrix oryzae sp. nov., Geothrix edaphica sp. nov., Geothrix rubra sp. nov., and Geothrix limicola sp. nov., six novel members of Acidobacteriota isolated from soils.</title>
        <authorList>
            <person name="Itoh H."/>
            <person name="Sugisawa Y."/>
            <person name="Mise K."/>
            <person name="Xu Z."/>
            <person name="Kuniyasu M."/>
            <person name="Ushijima N."/>
            <person name="Kawano K."/>
            <person name="Kobayashi E."/>
            <person name="Shiratori Y."/>
            <person name="Masuda Y."/>
            <person name="Senoo K."/>
        </authorList>
    </citation>
    <scope>NUCLEOTIDE SEQUENCE [LARGE SCALE GENOMIC DNA]</scope>
    <source>
        <strain evidence="12">W79</strain>
    </source>
</reference>
<dbReference type="PANTHER" id="PTHR11733:SF167">
    <property type="entry name" value="FI17812P1-RELATED"/>
    <property type="match status" value="1"/>
</dbReference>
<evidence type="ECO:0000256" key="6">
    <source>
        <dbReference type="ARBA" id="ARBA00022833"/>
    </source>
</evidence>
<evidence type="ECO:0000256" key="7">
    <source>
        <dbReference type="ARBA" id="ARBA00023049"/>
    </source>
</evidence>
<protein>
    <submittedName>
        <fullName evidence="11">Zinc metalloprotease</fullName>
    </submittedName>
</protein>
<keyword evidence="8" id="KW-0732">Signal</keyword>
<dbReference type="Gene3D" id="1.10.1380.10">
    <property type="entry name" value="Neutral endopeptidase , domain2"/>
    <property type="match status" value="1"/>
</dbReference>
<dbReference type="EMBL" id="AP027080">
    <property type="protein sequence ID" value="BDU74122.1"/>
    <property type="molecule type" value="Genomic_DNA"/>
</dbReference>
<evidence type="ECO:0000256" key="5">
    <source>
        <dbReference type="ARBA" id="ARBA00022801"/>
    </source>
</evidence>
<dbReference type="PANTHER" id="PTHR11733">
    <property type="entry name" value="ZINC METALLOPROTEASE FAMILY M13 NEPRILYSIN-RELATED"/>
    <property type="match status" value="1"/>
</dbReference>
<proteinExistence type="inferred from homology"/>
<feature type="signal peptide" evidence="8">
    <location>
        <begin position="1"/>
        <end position="30"/>
    </location>
</feature>
<keyword evidence="6" id="KW-0862">Zinc</keyword>
<evidence type="ECO:0000259" key="9">
    <source>
        <dbReference type="Pfam" id="PF01431"/>
    </source>
</evidence>